<dbReference type="Proteomes" id="UP001165121">
    <property type="component" value="Unassembled WGS sequence"/>
</dbReference>
<evidence type="ECO:0000256" key="6">
    <source>
        <dbReference type="ARBA" id="ARBA00022801"/>
    </source>
</evidence>
<evidence type="ECO:0000256" key="7">
    <source>
        <dbReference type="ARBA" id="ARBA00022918"/>
    </source>
</evidence>
<dbReference type="SUPFAM" id="SSF57756">
    <property type="entry name" value="Retrovirus zinc finger-like domains"/>
    <property type="match status" value="1"/>
</dbReference>
<accession>A0A9W6XZK2</accession>
<keyword evidence="5" id="KW-0255">Endonuclease</keyword>
<evidence type="ECO:0000256" key="3">
    <source>
        <dbReference type="ARBA" id="ARBA00022695"/>
    </source>
</evidence>
<protein>
    <submittedName>
        <fullName evidence="12">Unnamed protein product</fullName>
    </submittedName>
</protein>
<evidence type="ECO:0000313" key="13">
    <source>
        <dbReference type="Proteomes" id="UP001165121"/>
    </source>
</evidence>
<feature type="region of interest" description="Disordered" evidence="9">
    <location>
        <begin position="1"/>
        <end position="53"/>
    </location>
</feature>
<dbReference type="InterPro" id="IPR041373">
    <property type="entry name" value="RT_RNaseH"/>
</dbReference>
<dbReference type="CDD" id="cd01647">
    <property type="entry name" value="RT_LTR"/>
    <property type="match status" value="1"/>
</dbReference>
<sequence length="1116" mass="122320">MMTKKRKMMAAEEAAPPSAGRPAIAGAAPSSTGMAVARGAPAGPPPPTTAAPVPIAAAPTVVYRHEPKTRRLRLPKFKGLDEPKMMVKAWLRAVSNEIRKQTAILRVEWYERDVFLEMVANFEGEAFSGTIPWRTRWSGLKTRHSTAIRSTTPAAASGQDAGGRGTRRTGKTMKMEAADSQRQQQPQPQPHRQGGRLGLNDPLPTKADRLRNLRQYEETKAQRSKAPNEGGDICFYCHEVGHFVRNCPLKGQDLAGDDQGRDANNQNEGGAPDARQEWVRLRVQDPEDGRDGTRAARGGPRTRTSGAGPSSIGDGAHAAGVTGGPSTGDGARTPVSVEDSTNGDGGPAVPVPEASPTGSGPPAADALRDSVAAAGSAVEPCAKGSSVSNSVRSKRQEPQEKEEAGASDPAASGRQKIIVAEQSKAVVDDDAPKPAAKRSSRGHAQVRTKKNVEGRGHELPQATSRVKKHARRKKVTKAYEYRSGSMYEGHGTLLDKETGKEVQVGKLRAVQAPAMDLLPTAMMRIRGQWRPVKLDTGAQYYVAGRQWQALGTNLDKPAPVDYMEGFSGAPVDVFGVWRFEFESQYQQPVRVDALVVAHDTEDFLIGEDWMYDKDVKIDFLSGEMKWYDGEVRMLLPFGGVGNSEQREARAAKVRLLRKAKVQTQTVHHVEVAVPAENGEVARRSRGELDILELDGELDRDRVAAWLETLSTQTTILSNEDELEIGEMEVKDRDLMLALLHSYPSLLEPKNGCPPATTLGVVHHINTESAPPIKVRPRRHSRAEHETIDSEVEAMLHDGVIEYGTGAWGFPVVLVRKKDGSVRFCIDYRMLNDITKKDIYPLPRIDEALESMHGARRFTSLDLHAGYWQVPVAEDDRDKTAFVTRQGLFRFVRMPFGLSNAPGTFQRMMDAVPRGRTWKSCLVYLDDVIIYTSGDISRHVVELSVELERLAQTGLSLKPRKCSFAMKKLEYLGHELDADGIRPLASLPFKLVTDASVVGLGAALMQDHGSGDQPVVFASKVNSPTVARYGITDLECAAVVWATRLFRPYLYGRRFELVTDHAALTWHMKTKDLSGRLHRRALQLQEYNFTITYRAGSTNVVADGLSRAPVKTLTAGG</sequence>
<dbReference type="InterPro" id="IPR000477">
    <property type="entry name" value="RT_dom"/>
</dbReference>
<keyword evidence="3" id="KW-0548">Nucleotidyltransferase</keyword>
<evidence type="ECO:0000256" key="1">
    <source>
        <dbReference type="ARBA" id="ARBA00022670"/>
    </source>
</evidence>
<evidence type="ECO:0000256" key="2">
    <source>
        <dbReference type="ARBA" id="ARBA00022679"/>
    </source>
</evidence>
<feature type="compositionally biased region" description="Low complexity" evidence="9">
    <location>
        <begin position="181"/>
        <end position="192"/>
    </location>
</feature>
<dbReference type="PANTHER" id="PTHR37984:SF5">
    <property type="entry name" value="PROTEIN NYNRIN-LIKE"/>
    <property type="match status" value="1"/>
</dbReference>
<keyword evidence="6" id="KW-0378">Hydrolase</keyword>
<dbReference type="EMBL" id="BSXT01002818">
    <property type="protein sequence ID" value="GMF51122.1"/>
    <property type="molecule type" value="Genomic_DNA"/>
</dbReference>
<proteinExistence type="predicted"/>
<keyword evidence="8" id="KW-0863">Zinc-finger</keyword>
<feature type="compositionally biased region" description="Basic residues" evidence="9">
    <location>
        <begin position="465"/>
        <end position="474"/>
    </location>
</feature>
<dbReference type="PANTHER" id="PTHR37984">
    <property type="entry name" value="PROTEIN CBG26694"/>
    <property type="match status" value="1"/>
</dbReference>
<dbReference type="InterPro" id="IPR001878">
    <property type="entry name" value="Znf_CCHC"/>
</dbReference>
<evidence type="ECO:0000256" key="4">
    <source>
        <dbReference type="ARBA" id="ARBA00022722"/>
    </source>
</evidence>
<feature type="compositionally biased region" description="Low complexity" evidence="9">
    <location>
        <begin position="363"/>
        <end position="374"/>
    </location>
</feature>
<gene>
    <name evidence="12" type="ORF">Pfra01_002058000</name>
</gene>
<dbReference type="Gene3D" id="4.10.60.10">
    <property type="entry name" value="Zinc finger, CCHC-type"/>
    <property type="match status" value="1"/>
</dbReference>
<keyword evidence="8" id="KW-0479">Metal-binding</keyword>
<keyword evidence="2" id="KW-0808">Transferase</keyword>
<feature type="region of interest" description="Disordered" evidence="9">
    <location>
        <begin position="144"/>
        <end position="205"/>
    </location>
</feature>
<dbReference type="Gene3D" id="3.10.20.370">
    <property type="match status" value="1"/>
</dbReference>
<evidence type="ECO:0000313" key="12">
    <source>
        <dbReference type="EMBL" id="GMF51122.1"/>
    </source>
</evidence>
<keyword evidence="1" id="KW-0645">Protease</keyword>
<dbReference type="Gene3D" id="3.30.70.270">
    <property type="match status" value="1"/>
</dbReference>
<dbReference type="InterPro" id="IPR043502">
    <property type="entry name" value="DNA/RNA_pol_sf"/>
</dbReference>
<keyword evidence="8" id="KW-0862">Zinc</keyword>
<feature type="domain" description="Reverse transcriptase" evidence="11">
    <location>
        <begin position="795"/>
        <end position="975"/>
    </location>
</feature>
<evidence type="ECO:0000256" key="9">
    <source>
        <dbReference type="SAM" id="MobiDB-lite"/>
    </source>
</evidence>
<dbReference type="SMART" id="SM00343">
    <property type="entry name" value="ZnF_C2HC"/>
    <property type="match status" value="1"/>
</dbReference>
<dbReference type="PROSITE" id="PS50878">
    <property type="entry name" value="RT_POL"/>
    <property type="match status" value="1"/>
</dbReference>
<dbReference type="PROSITE" id="PS50158">
    <property type="entry name" value="ZF_CCHC"/>
    <property type="match status" value="1"/>
</dbReference>
<dbReference type="InterPro" id="IPR043128">
    <property type="entry name" value="Rev_trsase/Diguanyl_cyclase"/>
</dbReference>
<feature type="region of interest" description="Disordered" evidence="9">
    <location>
        <begin position="255"/>
        <end position="474"/>
    </location>
</feature>
<evidence type="ECO:0000256" key="5">
    <source>
        <dbReference type="ARBA" id="ARBA00022759"/>
    </source>
</evidence>
<dbReference type="GO" id="GO:0006508">
    <property type="term" value="P:proteolysis"/>
    <property type="evidence" value="ECO:0007669"/>
    <property type="project" value="UniProtKB-KW"/>
</dbReference>
<dbReference type="InterPro" id="IPR036875">
    <property type="entry name" value="Znf_CCHC_sf"/>
</dbReference>
<feature type="domain" description="CCHC-type" evidence="10">
    <location>
        <begin position="234"/>
        <end position="248"/>
    </location>
</feature>
<dbReference type="FunFam" id="3.10.20.370:FF:000001">
    <property type="entry name" value="Retrovirus-related Pol polyprotein from transposon 17.6-like protein"/>
    <property type="match status" value="1"/>
</dbReference>
<evidence type="ECO:0000256" key="8">
    <source>
        <dbReference type="PROSITE-ProRule" id="PRU00047"/>
    </source>
</evidence>
<dbReference type="Pfam" id="PF17917">
    <property type="entry name" value="RT_RNaseH"/>
    <property type="match status" value="1"/>
</dbReference>
<dbReference type="GO" id="GO:0008270">
    <property type="term" value="F:zinc ion binding"/>
    <property type="evidence" value="ECO:0007669"/>
    <property type="project" value="UniProtKB-KW"/>
</dbReference>
<evidence type="ECO:0000259" key="11">
    <source>
        <dbReference type="PROSITE" id="PS50878"/>
    </source>
</evidence>
<feature type="compositionally biased region" description="Low complexity" evidence="9">
    <location>
        <begin position="295"/>
        <end position="309"/>
    </location>
</feature>
<dbReference type="AlphaFoldDB" id="A0A9W6XZK2"/>
<dbReference type="OrthoDB" id="427924at2759"/>
<reference evidence="12" key="1">
    <citation type="submission" date="2023-04" db="EMBL/GenBank/DDBJ databases">
        <title>Phytophthora fragariaefolia NBRC 109709.</title>
        <authorList>
            <person name="Ichikawa N."/>
            <person name="Sato H."/>
            <person name="Tonouchi N."/>
        </authorList>
    </citation>
    <scope>NUCLEOTIDE SEQUENCE</scope>
    <source>
        <strain evidence="12">NBRC 109709</strain>
    </source>
</reference>
<feature type="compositionally biased region" description="Basic residues" evidence="9">
    <location>
        <begin position="435"/>
        <end position="449"/>
    </location>
</feature>
<dbReference type="FunFam" id="3.10.10.10:FF:000007">
    <property type="entry name" value="Retrovirus-related Pol polyprotein from transposon 17.6-like Protein"/>
    <property type="match status" value="1"/>
</dbReference>
<feature type="compositionally biased region" description="Basic and acidic residues" evidence="9">
    <location>
        <begin position="274"/>
        <end position="294"/>
    </location>
</feature>
<dbReference type="Gene3D" id="3.10.10.10">
    <property type="entry name" value="HIV Type 1 Reverse Transcriptase, subunit A, domain 1"/>
    <property type="match status" value="1"/>
</dbReference>
<comment type="caution">
    <text evidence="12">The sequence shown here is derived from an EMBL/GenBank/DDBJ whole genome shotgun (WGS) entry which is preliminary data.</text>
</comment>
<dbReference type="InterPro" id="IPR050951">
    <property type="entry name" value="Retrovirus_Pol_polyprotein"/>
</dbReference>
<keyword evidence="13" id="KW-1185">Reference proteome</keyword>
<feature type="compositionally biased region" description="Low complexity" evidence="9">
    <location>
        <begin position="11"/>
        <end position="23"/>
    </location>
</feature>
<keyword evidence="7" id="KW-0695">RNA-directed DNA polymerase</keyword>
<dbReference type="GO" id="GO:0003676">
    <property type="term" value="F:nucleic acid binding"/>
    <property type="evidence" value="ECO:0007669"/>
    <property type="project" value="InterPro"/>
</dbReference>
<dbReference type="Pfam" id="PF00078">
    <property type="entry name" value="RVT_1"/>
    <property type="match status" value="1"/>
</dbReference>
<keyword evidence="4" id="KW-0540">Nuclease</keyword>
<name>A0A9W6XZK2_9STRA</name>
<dbReference type="GO" id="GO:0008233">
    <property type="term" value="F:peptidase activity"/>
    <property type="evidence" value="ECO:0007669"/>
    <property type="project" value="UniProtKB-KW"/>
</dbReference>
<dbReference type="SUPFAM" id="SSF56672">
    <property type="entry name" value="DNA/RNA polymerases"/>
    <property type="match status" value="1"/>
</dbReference>
<evidence type="ECO:0000259" key="10">
    <source>
        <dbReference type="PROSITE" id="PS50158"/>
    </source>
</evidence>
<dbReference type="CDD" id="cd09274">
    <property type="entry name" value="RNase_HI_RT_Ty3"/>
    <property type="match status" value="1"/>
</dbReference>
<feature type="compositionally biased region" description="Basic and acidic residues" evidence="9">
    <location>
        <begin position="394"/>
        <end position="404"/>
    </location>
</feature>
<dbReference type="GO" id="GO:0004519">
    <property type="term" value="F:endonuclease activity"/>
    <property type="evidence" value="ECO:0007669"/>
    <property type="project" value="UniProtKB-KW"/>
</dbReference>
<organism evidence="12 13">
    <name type="scientific">Phytophthora fragariaefolia</name>
    <dbReference type="NCBI Taxonomy" id="1490495"/>
    <lineage>
        <taxon>Eukaryota</taxon>
        <taxon>Sar</taxon>
        <taxon>Stramenopiles</taxon>
        <taxon>Oomycota</taxon>
        <taxon>Peronosporomycetes</taxon>
        <taxon>Peronosporales</taxon>
        <taxon>Peronosporaceae</taxon>
        <taxon>Phytophthora</taxon>
    </lineage>
</organism>
<dbReference type="GO" id="GO:0003964">
    <property type="term" value="F:RNA-directed DNA polymerase activity"/>
    <property type="evidence" value="ECO:0007669"/>
    <property type="project" value="UniProtKB-KW"/>
</dbReference>